<evidence type="ECO:0000313" key="1">
    <source>
        <dbReference type="EMBL" id="PNP84326.1"/>
    </source>
</evidence>
<reference evidence="1 2" key="1">
    <citation type="submission" date="2017-06" db="EMBL/GenBank/DDBJ databases">
        <title>Genome of Fusarium nygamai isolate CS10214.</title>
        <authorList>
            <person name="Gardiner D.M."/>
            <person name="Obanor F."/>
            <person name="Kazan K."/>
        </authorList>
    </citation>
    <scope>NUCLEOTIDE SEQUENCE [LARGE SCALE GENOMIC DNA]</scope>
    <source>
        <strain evidence="1 2">CS10214</strain>
    </source>
</reference>
<accession>A0A2K0WPW7</accession>
<proteinExistence type="predicted"/>
<protein>
    <submittedName>
        <fullName evidence="1">Uncharacterized protein</fullName>
    </submittedName>
</protein>
<keyword evidence="2" id="KW-1185">Reference proteome</keyword>
<dbReference type="AlphaFoldDB" id="A0A2K0WPW7"/>
<sequence>MSFAVAVVTALEQYEFDEERGFYRLVSRASIASSLPIATGGLSVSLM</sequence>
<name>A0A2K0WPW7_GIBNY</name>
<dbReference type="Proteomes" id="UP000236664">
    <property type="component" value="Unassembled WGS sequence"/>
</dbReference>
<dbReference type="EMBL" id="MTQA01000041">
    <property type="protein sequence ID" value="PNP84326.1"/>
    <property type="molecule type" value="Genomic_DNA"/>
</dbReference>
<evidence type="ECO:0000313" key="2">
    <source>
        <dbReference type="Proteomes" id="UP000236664"/>
    </source>
</evidence>
<gene>
    <name evidence="1" type="ORF">FNYG_02351</name>
</gene>
<dbReference type="OrthoDB" id="5102942at2759"/>
<comment type="caution">
    <text evidence="1">The sequence shown here is derived from an EMBL/GenBank/DDBJ whole genome shotgun (WGS) entry which is preliminary data.</text>
</comment>
<organism evidence="1 2">
    <name type="scientific">Gibberella nygamai</name>
    <name type="common">Bean root rot disease fungus</name>
    <name type="synonym">Fusarium nygamai</name>
    <dbReference type="NCBI Taxonomy" id="42673"/>
    <lineage>
        <taxon>Eukaryota</taxon>
        <taxon>Fungi</taxon>
        <taxon>Dikarya</taxon>
        <taxon>Ascomycota</taxon>
        <taxon>Pezizomycotina</taxon>
        <taxon>Sordariomycetes</taxon>
        <taxon>Hypocreomycetidae</taxon>
        <taxon>Hypocreales</taxon>
        <taxon>Nectriaceae</taxon>
        <taxon>Fusarium</taxon>
        <taxon>Fusarium fujikuroi species complex</taxon>
    </lineage>
</organism>